<dbReference type="AlphaFoldDB" id="A0A6A4HVQ7"/>
<feature type="non-terminal residue" evidence="1">
    <location>
        <position position="1"/>
    </location>
</feature>
<evidence type="ECO:0008006" key="3">
    <source>
        <dbReference type="Google" id="ProtNLM"/>
    </source>
</evidence>
<dbReference type="InterPro" id="IPR016197">
    <property type="entry name" value="Chromo-like_dom_sf"/>
</dbReference>
<dbReference type="OrthoDB" id="3158924at2759"/>
<dbReference type="SUPFAM" id="SSF54160">
    <property type="entry name" value="Chromo domain-like"/>
    <property type="match status" value="1"/>
</dbReference>
<gene>
    <name evidence="1" type="ORF">BT96DRAFT_817217</name>
</gene>
<reference evidence="1" key="1">
    <citation type="journal article" date="2019" name="Environ. Microbiol.">
        <title>Fungal ecological strategies reflected in gene transcription - a case study of two litter decomposers.</title>
        <authorList>
            <person name="Barbi F."/>
            <person name="Kohler A."/>
            <person name="Barry K."/>
            <person name="Baskaran P."/>
            <person name="Daum C."/>
            <person name="Fauchery L."/>
            <person name="Ihrmark K."/>
            <person name="Kuo A."/>
            <person name="LaButti K."/>
            <person name="Lipzen A."/>
            <person name="Morin E."/>
            <person name="Grigoriev I.V."/>
            <person name="Henrissat B."/>
            <person name="Lindahl B."/>
            <person name="Martin F."/>
        </authorList>
    </citation>
    <scope>NUCLEOTIDE SEQUENCE</scope>
    <source>
        <strain evidence="1">JB14</strain>
    </source>
</reference>
<dbReference type="EMBL" id="ML769440">
    <property type="protein sequence ID" value="KAE9401983.1"/>
    <property type="molecule type" value="Genomic_DNA"/>
</dbReference>
<name>A0A6A4HVQ7_9AGAR</name>
<proteinExistence type="predicted"/>
<accession>A0A6A4HVQ7</accession>
<evidence type="ECO:0000313" key="2">
    <source>
        <dbReference type="Proteomes" id="UP000799118"/>
    </source>
</evidence>
<keyword evidence="2" id="KW-1185">Reference proteome</keyword>
<sequence length="123" mass="14457">EAFPETSNYVLDLPDDLKGRRVHDKFHVNLIRPYVETDALLFPDHSKPEPYDVGAPPDAEEFVDSIRSHMWKGNKVLFEVWWSLGDITWEPFETVKKLKALDDYFATQAVTRWQDLARPKRKQ</sequence>
<organism evidence="1 2">
    <name type="scientific">Gymnopus androsaceus JB14</name>
    <dbReference type="NCBI Taxonomy" id="1447944"/>
    <lineage>
        <taxon>Eukaryota</taxon>
        <taxon>Fungi</taxon>
        <taxon>Dikarya</taxon>
        <taxon>Basidiomycota</taxon>
        <taxon>Agaricomycotina</taxon>
        <taxon>Agaricomycetes</taxon>
        <taxon>Agaricomycetidae</taxon>
        <taxon>Agaricales</taxon>
        <taxon>Marasmiineae</taxon>
        <taxon>Omphalotaceae</taxon>
        <taxon>Gymnopus</taxon>
    </lineage>
</organism>
<protein>
    <recommendedName>
        <fullName evidence="3">Chromo domain-containing protein</fullName>
    </recommendedName>
</protein>
<dbReference type="Proteomes" id="UP000799118">
    <property type="component" value="Unassembled WGS sequence"/>
</dbReference>
<evidence type="ECO:0000313" key="1">
    <source>
        <dbReference type="EMBL" id="KAE9401983.1"/>
    </source>
</evidence>